<evidence type="ECO:0000256" key="3">
    <source>
        <dbReference type="SAM" id="Phobius"/>
    </source>
</evidence>
<feature type="coiled-coil region" evidence="1">
    <location>
        <begin position="269"/>
        <end position="310"/>
    </location>
</feature>
<keyword evidence="3" id="KW-1133">Transmembrane helix</keyword>
<feature type="compositionally biased region" description="Basic and acidic residues" evidence="2">
    <location>
        <begin position="25"/>
        <end position="51"/>
    </location>
</feature>
<reference evidence="4 5" key="1">
    <citation type="submission" date="2016-10" db="EMBL/GenBank/DDBJ databases">
        <authorList>
            <person name="de Groot N.N."/>
        </authorList>
    </citation>
    <scope>NUCLEOTIDE SEQUENCE [LARGE SCALE GENOMIC DNA]</scope>
    <source>
        <strain evidence="4 5">CGMCC 1.7059</strain>
    </source>
</reference>
<feature type="transmembrane region" description="Helical" evidence="3">
    <location>
        <begin position="59"/>
        <end position="79"/>
    </location>
</feature>
<feature type="region of interest" description="Disordered" evidence="2">
    <location>
        <begin position="1"/>
        <end position="53"/>
    </location>
</feature>
<keyword evidence="1" id="KW-0175">Coiled coil</keyword>
<evidence type="ECO:0000256" key="1">
    <source>
        <dbReference type="SAM" id="Coils"/>
    </source>
</evidence>
<name>A0A1H3DEP7_9GAMM</name>
<dbReference type="AlphaFoldDB" id="A0A1H3DEP7"/>
<dbReference type="EMBL" id="FNNE01000012">
    <property type="protein sequence ID" value="SDX64800.1"/>
    <property type="molecule type" value="Genomic_DNA"/>
</dbReference>
<evidence type="ECO:0008006" key="6">
    <source>
        <dbReference type="Google" id="ProtNLM"/>
    </source>
</evidence>
<gene>
    <name evidence="4" type="ORF">SAMN04487960_11255</name>
</gene>
<protein>
    <recommendedName>
        <fullName evidence="6">Chromosome partition protein Smc</fullName>
    </recommendedName>
</protein>
<dbReference type="STRING" id="488533.SAMN04487960_11255"/>
<proteinExistence type="predicted"/>
<dbReference type="RefSeq" id="WP_091817218.1">
    <property type="nucleotide sequence ID" value="NZ_FNNE01000012.1"/>
</dbReference>
<keyword evidence="3" id="KW-0812">Transmembrane</keyword>
<accession>A0A1H3DEP7</accession>
<evidence type="ECO:0000313" key="4">
    <source>
        <dbReference type="EMBL" id="SDX64800.1"/>
    </source>
</evidence>
<evidence type="ECO:0000256" key="2">
    <source>
        <dbReference type="SAM" id="MobiDB-lite"/>
    </source>
</evidence>
<dbReference type="Proteomes" id="UP000199675">
    <property type="component" value="Unassembled WGS sequence"/>
</dbReference>
<sequence length="314" mass="34638">MEPIRPDEDELRSRMAAEAVSRPARASDKGDRARGEANKAKAPAKKEKPAEAKPGGARAVTWLAILLLAFVGVGGFLGYQQEQRIEALEGQLEEADYWARQSKLALARFEGALSEAGESLEETGASMGERLDTVDSEIRKLWVLANERNRQQLDQHQTSLETVQSSIAALQAGQAEQGEQLGGMVGRIDAQGERLGEDVAGLGQRIDTQAEQLAERLAEVSGRFDLVDEQIDRRLQRFVQERRLADEEVASRLASLERRMDQQAGAAELAQVREQLADIEQTVKAIDASRAQLTSRLVGLSEEVDRLRQETRAQ</sequence>
<keyword evidence="3" id="KW-0472">Membrane</keyword>
<dbReference type="OrthoDB" id="5700790at2"/>
<evidence type="ECO:0000313" key="5">
    <source>
        <dbReference type="Proteomes" id="UP000199675"/>
    </source>
</evidence>
<keyword evidence="5" id="KW-1185">Reference proteome</keyword>
<feature type="compositionally biased region" description="Basic and acidic residues" evidence="2">
    <location>
        <begin position="1"/>
        <end position="15"/>
    </location>
</feature>
<organism evidence="4 5">
    <name type="scientific">Marinobacter mobilis</name>
    <dbReference type="NCBI Taxonomy" id="488533"/>
    <lineage>
        <taxon>Bacteria</taxon>
        <taxon>Pseudomonadati</taxon>
        <taxon>Pseudomonadota</taxon>
        <taxon>Gammaproteobacteria</taxon>
        <taxon>Pseudomonadales</taxon>
        <taxon>Marinobacteraceae</taxon>
        <taxon>Marinobacter</taxon>
    </lineage>
</organism>